<dbReference type="InterPro" id="IPR010982">
    <property type="entry name" value="Lambda_DNA-bd_dom_sf"/>
</dbReference>
<evidence type="ECO:0000259" key="1">
    <source>
        <dbReference type="PROSITE" id="PS50943"/>
    </source>
</evidence>
<feature type="domain" description="HTH cro/C1-type" evidence="1">
    <location>
        <begin position="16"/>
        <end position="69"/>
    </location>
</feature>
<dbReference type="PROSITE" id="PS50943">
    <property type="entry name" value="HTH_CROC1"/>
    <property type="match status" value="1"/>
</dbReference>
<name>E7C6W6_9BACT</name>
<dbReference type="CDD" id="cd00093">
    <property type="entry name" value="HTH_XRE"/>
    <property type="match status" value="1"/>
</dbReference>
<dbReference type="EMBL" id="GU568008">
    <property type="protein sequence ID" value="ADI23190.1"/>
    <property type="molecule type" value="Genomic_DNA"/>
</dbReference>
<accession>E7C6W6</accession>
<dbReference type="AlphaFoldDB" id="E7C6W6"/>
<dbReference type="GO" id="GO:0003677">
    <property type="term" value="F:DNA binding"/>
    <property type="evidence" value="ECO:0007669"/>
    <property type="project" value="InterPro"/>
</dbReference>
<dbReference type="Gene3D" id="1.10.260.40">
    <property type="entry name" value="lambda repressor-like DNA-binding domains"/>
    <property type="match status" value="1"/>
</dbReference>
<dbReference type="InterPro" id="IPR001387">
    <property type="entry name" value="Cro/C1-type_HTH"/>
</dbReference>
<sequence length="96" mass="10290">MNKVLESLHWHVGHLVRRLRMDARTTQAALAKRAGIPLSALQKLEEFGSATLSGLQAVTAELDTSAADLLGYVQTLNNMRGGAESSVDDSQQARSG</sequence>
<proteinExistence type="predicted"/>
<reference evidence="2" key="1">
    <citation type="submission" date="2010-01" db="EMBL/GenBank/DDBJ databases">
        <title>Genome fragments of uncultured bacteria from the North Pacific subtropical Gyre.</title>
        <authorList>
            <person name="Pham V.D."/>
            <person name="Delong E.F."/>
        </authorList>
    </citation>
    <scope>NUCLEOTIDE SEQUENCE</scope>
</reference>
<protein>
    <recommendedName>
        <fullName evidence="1">HTH cro/C1-type domain-containing protein</fullName>
    </recommendedName>
</protein>
<organism evidence="2">
    <name type="scientific">uncultured Gemmatimonadales bacterium HF0770_11C06</name>
    <dbReference type="NCBI Taxonomy" id="723616"/>
    <lineage>
        <taxon>Bacteria</taxon>
        <taxon>Pseudomonadati</taxon>
        <taxon>Gemmatimonadota</taxon>
        <taxon>Gemmatimonadia</taxon>
        <taxon>Gemmatimonadales</taxon>
        <taxon>environmental samples</taxon>
    </lineage>
</organism>
<evidence type="ECO:0000313" key="2">
    <source>
        <dbReference type="EMBL" id="ADI23190.1"/>
    </source>
</evidence>
<dbReference type="SUPFAM" id="SSF47413">
    <property type="entry name" value="lambda repressor-like DNA-binding domains"/>
    <property type="match status" value="1"/>
</dbReference>